<evidence type="ECO:0000256" key="3">
    <source>
        <dbReference type="ARBA" id="ARBA00023002"/>
    </source>
</evidence>
<dbReference type="SUPFAM" id="SSF51905">
    <property type="entry name" value="FAD/NAD(P)-binding domain"/>
    <property type="match status" value="1"/>
</dbReference>
<dbReference type="EMBL" id="KN840539">
    <property type="protein sequence ID" value="KIP05606.1"/>
    <property type="molecule type" value="Genomic_DNA"/>
</dbReference>
<dbReference type="PRINTS" id="PR00420">
    <property type="entry name" value="RNGMNOXGNASE"/>
</dbReference>
<keyword evidence="2" id="KW-0274">FAD</keyword>
<dbReference type="STRING" id="745531.A0A0C3RVY7"/>
<evidence type="ECO:0000313" key="6">
    <source>
        <dbReference type="Proteomes" id="UP000053257"/>
    </source>
</evidence>
<feature type="domain" description="FAD-binding" evidence="4">
    <location>
        <begin position="9"/>
        <end position="185"/>
    </location>
</feature>
<keyword evidence="1" id="KW-0285">Flavoprotein</keyword>
<dbReference type="SUPFAM" id="SSF54373">
    <property type="entry name" value="FAD-linked reductases, C-terminal domain"/>
    <property type="match status" value="1"/>
</dbReference>
<organism evidence="5 6">
    <name type="scientific">Phlebiopsis gigantea (strain 11061_1 CR5-6)</name>
    <name type="common">White-rot fungus</name>
    <name type="synonym">Peniophora gigantea</name>
    <dbReference type="NCBI Taxonomy" id="745531"/>
    <lineage>
        <taxon>Eukaryota</taxon>
        <taxon>Fungi</taxon>
        <taxon>Dikarya</taxon>
        <taxon>Basidiomycota</taxon>
        <taxon>Agaricomycotina</taxon>
        <taxon>Agaricomycetes</taxon>
        <taxon>Polyporales</taxon>
        <taxon>Phanerochaetaceae</taxon>
        <taxon>Phlebiopsis</taxon>
    </lineage>
</organism>
<evidence type="ECO:0000256" key="2">
    <source>
        <dbReference type="ARBA" id="ARBA00022827"/>
    </source>
</evidence>
<evidence type="ECO:0000256" key="1">
    <source>
        <dbReference type="ARBA" id="ARBA00022630"/>
    </source>
</evidence>
<dbReference type="GO" id="GO:0044550">
    <property type="term" value="P:secondary metabolite biosynthetic process"/>
    <property type="evidence" value="ECO:0007669"/>
    <property type="project" value="TreeGrafter"/>
</dbReference>
<dbReference type="InterPro" id="IPR002938">
    <property type="entry name" value="FAD-bd"/>
</dbReference>
<sequence length="301" mass="33341">MSTSLQPKFKVAICGGGIVGLTLGVALSRYPDIEIAVYEAAASFKEVGAGVMIWGRTWRVLTLLGLQTSLRELAGVPTDGSGDRPFRYEYRRSDGGPDGHRIHQLNLPYKSHLYHRAHFLDIFIDRLPKYAANLGKRLQRYSQVETGPIKLTFTDGSKATCDVLVGCDGIKSVVRRLMCQEMAEKGQPEMLKYIEPVWTGEVTYRALIPASRLPEKNGETHPALQETKIHCIAYPIAAGKIINFGAVVTKPEAEGTIYDGPWVTESTAKEMAQDFAGWESHVQELIEVGIQQTRKPLRNGL</sequence>
<dbReference type="Gene3D" id="3.50.50.60">
    <property type="entry name" value="FAD/NAD(P)-binding domain"/>
    <property type="match status" value="1"/>
</dbReference>
<proteinExistence type="predicted"/>
<dbReference type="Pfam" id="PF01494">
    <property type="entry name" value="FAD_binding_3"/>
    <property type="match status" value="1"/>
</dbReference>
<dbReference type="PANTHER" id="PTHR46720">
    <property type="entry name" value="HYDROXYLASE, PUTATIVE (AFU_ORTHOLOGUE AFUA_3G01460)-RELATED"/>
    <property type="match status" value="1"/>
</dbReference>
<evidence type="ECO:0000259" key="4">
    <source>
        <dbReference type="Pfam" id="PF01494"/>
    </source>
</evidence>
<dbReference type="Proteomes" id="UP000053257">
    <property type="component" value="Unassembled WGS sequence"/>
</dbReference>
<evidence type="ECO:0000313" key="5">
    <source>
        <dbReference type="EMBL" id="KIP05606.1"/>
    </source>
</evidence>
<keyword evidence="6" id="KW-1185">Reference proteome</keyword>
<accession>A0A0C3RVY7</accession>
<dbReference type="GO" id="GO:0071949">
    <property type="term" value="F:FAD binding"/>
    <property type="evidence" value="ECO:0007669"/>
    <property type="project" value="InterPro"/>
</dbReference>
<dbReference type="InterPro" id="IPR051104">
    <property type="entry name" value="FAD_monoxygenase"/>
</dbReference>
<gene>
    <name evidence="5" type="ORF">PHLGIDRAFT_489740</name>
</gene>
<protein>
    <recommendedName>
        <fullName evidence="4">FAD-binding domain-containing protein</fullName>
    </recommendedName>
</protein>
<dbReference type="HOGENOM" id="CLU_009665_6_0_1"/>
<dbReference type="GO" id="GO:0016491">
    <property type="term" value="F:oxidoreductase activity"/>
    <property type="evidence" value="ECO:0007669"/>
    <property type="project" value="UniProtKB-KW"/>
</dbReference>
<dbReference type="OrthoDB" id="417877at2759"/>
<reference evidence="5 6" key="1">
    <citation type="journal article" date="2014" name="PLoS Genet.">
        <title>Analysis of the Phlebiopsis gigantea genome, transcriptome and secretome provides insight into its pioneer colonization strategies of wood.</title>
        <authorList>
            <person name="Hori C."/>
            <person name="Ishida T."/>
            <person name="Igarashi K."/>
            <person name="Samejima M."/>
            <person name="Suzuki H."/>
            <person name="Master E."/>
            <person name="Ferreira P."/>
            <person name="Ruiz-Duenas F.J."/>
            <person name="Held B."/>
            <person name="Canessa P."/>
            <person name="Larrondo L.F."/>
            <person name="Schmoll M."/>
            <person name="Druzhinina I.S."/>
            <person name="Kubicek C.P."/>
            <person name="Gaskell J.A."/>
            <person name="Kersten P."/>
            <person name="St John F."/>
            <person name="Glasner J."/>
            <person name="Sabat G."/>
            <person name="Splinter BonDurant S."/>
            <person name="Syed K."/>
            <person name="Yadav J."/>
            <person name="Mgbeahuruike A.C."/>
            <person name="Kovalchuk A."/>
            <person name="Asiegbu F.O."/>
            <person name="Lackner G."/>
            <person name="Hoffmeister D."/>
            <person name="Rencoret J."/>
            <person name="Gutierrez A."/>
            <person name="Sun H."/>
            <person name="Lindquist E."/>
            <person name="Barry K."/>
            <person name="Riley R."/>
            <person name="Grigoriev I.V."/>
            <person name="Henrissat B."/>
            <person name="Kues U."/>
            <person name="Berka R.M."/>
            <person name="Martinez A.T."/>
            <person name="Covert S.F."/>
            <person name="Blanchette R.A."/>
            <person name="Cullen D."/>
        </authorList>
    </citation>
    <scope>NUCLEOTIDE SEQUENCE [LARGE SCALE GENOMIC DNA]</scope>
    <source>
        <strain evidence="5 6">11061_1 CR5-6</strain>
    </source>
</reference>
<keyword evidence="3" id="KW-0560">Oxidoreductase</keyword>
<name>A0A0C3RVY7_PHLG1</name>
<dbReference type="InterPro" id="IPR036188">
    <property type="entry name" value="FAD/NAD-bd_sf"/>
</dbReference>
<dbReference type="AlphaFoldDB" id="A0A0C3RVY7"/>
<dbReference type="PANTHER" id="PTHR46720:SF3">
    <property type="entry name" value="FAD-BINDING DOMAIN-CONTAINING PROTEIN-RELATED"/>
    <property type="match status" value="1"/>
</dbReference>